<evidence type="ECO:0000313" key="9">
    <source>
        <dbReference type="Proteomes" id="UP000005143"/>
    </source>
</evidence>
<feature type="binding site" evidence="4">
    <location>
        <position position="75"/>
    </location>
    <ligand>
        <name>FAD</name>
        <dbReference type="ChEBI" id="CHEBI:57692"/>
    </ligand>
</feature>
<keyword evidence="4" id="KW-0520">NAD</keyword>
<name>H0EB10_9ACTN</name>
<keyword evidence="3 4" id="KW-0274">FAD</keyword>
<dbReference type="SUPFAM" id="SSF55424">
    <property type="entry name" value="FAD/NAD-linked reductases, dimerisation (C-terminal) domain"/>
    <property type="match status" value="1"/>
</dbReference>
<feature type="binding site" evidence="4">
    <location>
        <position position="337"/>
    </location>
    <ligand>
        <name>FAD</name>
        <dbReference type="ChEBI" id="CHEBI:57692"/>
    </ligand>
</feature>
<feature type="binding site" evidence="4">
    <location>
        <begin position="208"/>
        <end position="215"/>
    </location>
    <ligand>
        <name>NAD(+)</name>
        <dbReference type="ChEBI" id="CHEBI:57540"/>
    </ligand>
</feature>
<proteinExistence type="inferred from homology"/>
<dbReference type="PIRSF" id="PIRSF000350">
    <property type="entry name" value="Mercury_reductase_MerA"/>
    <property type="match status" value="1"/>
</dbReference>
<evidence type="ECO:0000256" key="3">
    <source>
        <dbReference type="ARBA" id="ARBA00022827"/>
    </source>
</evidence>
<dbReference type="InterPro" id="IPR001100">
    <property type="entry name" value="Pyr_nuc-diS_OxRdtase"/>
</dbReference>
<feature type="binding site" evidence="4">
    <location>
        <position position="295"/>
    </location>
    <ligand>
        <name>NAD(+)</name>
        <dbReference type="ChEBI" id="CHEBI:57540"/>
    </ligand>
</feature>
<reference evidence="8 9" key="1">
    <citation type="journal article" date="2013" name="Biodegradation">
        <title>Quantitative proteomic analysis of ibuprofen-degrading Patulibacter sp. strain I11.</title>
        <authorList>
            <person name="Almeida B."/>
            <person name="Kjeldal H."/>
            <person name="Lolas I."/>
            <person name="Knudsen A.D."/>
            <person name="Carvalho G."/>
            <person name="Nielsen K.L."/>
            <person name="Barreto Crespo M.T."/>
            <person name="Stensballe A."/>
            <person name="Nielsen J.L."/>
        </authorList>
    </citation>
    <scope>NUCLEOTIDE SEQUENCE [LARGE SCALE GENOMIC DNA]</scope>
    <source>
        <strain evidence="8 9">I11</strain>
    </source>
</reference>
<dbReference type="PANTHER" id="PTHR43014:SF2">
    <property type="entry name" value="MERCURIC REDUCTASE"/>
    <property type="match status" value="1"/>
</dbReference>
<evidence type="ECO:0000256" key="4">
    <source>
        <dbReference type="PIRSR" id="PIRSR000350-3"/>
    </source>
</evidence>
<keyword evidence="4" id="KW-0547">Nucleotide-binding</keyword>
<dbReference type="Gene3D" id="3.50.50.60">
    <property type="entry name" value="FAD/NAD(P)-binding domain"/>
    <property type="match status" value="2"/>
</dbReference>
<dbReference type="PANTHER" id="PTHR43014">
    <property type="entry name" value="MERCURIC REDUCTASE"/>
    <property type="match status" value="1"/>
</dbReference>
<dbReference type="OrthoDB" id="9800167at2"/>
<evidence type="ECO:0000256" key="5">
    <source>
        <dbReference type="PIRSR" id="PIRSR000350-4"/>
    </source>
</evidence>
<evidence type="ECO:0000259" key="7">
    <source>
        <dbReference type="Pfam" id="PF07992"/>
    </source>
</evidence>
<gene>
    <name evidence="8" type="ORF">PAI11_40350</name>
</gene>
<comment type="cofactor">
    <cofactor evidence="4">
        <name>FAD</name>
        <dbReference type="ChEBI" id="CHEBI:57692"/>
    </cofactor>
    <text evidence="4">Binds 1 FAD per subunit.</text>
</comment>
<evidence type="ECO:0000256" key="1">
    <source>
        <dbReference type="ARBA" id="ARBA00007532"/>
    </source>
</evidence>
<protein>
    <submittedName>
        <fullName evidence="8">Family FAD-dependent NAD(P)-disulfide oxidoreductase</fullName>
    </submittedName>
</protein>
<dbReference type="EMBL" id="AGUD01000301">
    <property type="protein sequence ID" value="EHN09149.1"/>
    <property type="molecule type" value="Genomic_DNA"/>
</dbReference>
<sequence>MVAGGAAPPRRPRAGDPDAEELAVHESDADVVVLGAGPAGEVAAGRLGEAGLDVVLIEPRLVGGECSYYGCMPSKALVRPVELLDEVARVPGVRELLSGTIDPQVVLDRRDEVIHELDDDAQLPWLEERDVRLVRGHGRLAGELVVEVLEDADAERPAERITARRAVLLATGSRPAIPPVPGLADACGWTNREATTAETVPGQLVVVGGGPIGAELALAWSSLGAEVTLLEGSPRLLVKEEQYAGEQVAAGLRAHGVDVRVGARIASASRDGERVAVTLEDGEVIAGDELLVATGRHPNSDGLGLDSVGVAADEHGFVATDDALRVGGRDWLYAVGDLNGRALLTHQGKRQARVAADRILGYATAALGEHEPDGLTSPRVTFTEPQVAAVGHTLASAREAGIDARAIDVASDGNAGASFVGKGAGGTTRFVIDPAAGVLVGATFVGAGVAEQLHAATIAVAGRVPLDVLDQAVPAFPTRNEVWLRLAEKRPRD</sequence>
<organism evidence="8 9">
    <name type="scientific">Patulibacter medicamentivorans</name>
    <dbReference type="NCBI Taxonomy" id="1097667"/>
    <lineage>
        <taxon>Bacteria</taxon>
        <taxon>Bacillati</taxon>
        <taxon>Actinomycetota</taxon>
        <taxon>Thermoleophilia</taxon>
        <taxon>Solirubrobacterales</taxon>
        <taxon>Patulibacteraceae</taxon>
        <taxon>Patulibacter</taxon>
    </lineage>
</organism>
<feature type="binding site" evidence="4">
    <location>
        <position position="138"/>
    </location>
    <ligand>
        <name>FAD</name>
        <dbReference type="ChEBI" id="CHEBI:57692"/>
    </ligand>
</feature>
<feature type="domain" description="Pyridine nucleotide-disulphide oxidoreductase dimerisation" evidence="6">
    <location>
        <begin position="378"/>
        <end position="483"/>
    </location>
</feature>
<dbReference type="Gene3D" id="3.30.390.30">
    <property type="match status" value="1"/>
</dbReference>
<dbReference type="PRINTS" id="PR00411">
    <property type="entry name" value="PNDRDTASEI"/>
</dbReference>
<feature type="binding site" evidence="4">
    <location>
        <begin position="171"/>
        <end position="173"/>
    </location>
    <ligand>
        <name>FAD</name>
        <dbReference type="ChEBI" id="CHEBI:57692"/>
    </ligand>
</feature>
<feature type="domain" description="FAD/NAD(P)-binding" evidence="7">
    <location>
        <begin position="30"/>
        <end position="351"/>
    </location>
</feature>
<evidence type="ECO:0000256" key="2">
    <source>
        <dbReference type="ARBA" id="ARBA00022630"/>
    </source>
</evidence>
<dbReference type="SUPFAM" id="SSF51905">
    <property type="entry name" value="FAD/NAD(P)-binding domain"/>
    <property type="match status" value="1"/>
</dbReference>
<dbReference type="InterPro" id="IPR023753">
    <property type="entry name" value="FAD/NAD-binding_dom"/>
</dbReference>
<accession>H0EB10</accession>
<dbReference type="InterPro" id="IPR004099">
    <property type="entry name" value="Pyr_nucl-diS_OxRdtase_dimer"/>
</dbReference>
<keyword evidence="9" id="KW-1185">Reference proteome</keyword>
<dbReference type="InterPro" id="IPR036188">
    <property type="entry name" value="FAD/NAD-bd_sf"/>
</dbReference>
<evidence type="ECO:0000259" key="6">
    <source>
        <dbReference type="Pfam" id="PF02852"/>
    </source>
</evidence>
<evidence type="ECO:0000313" key="8">
    <source>
        <dbReference type="EMBL" id="EHN09149.1"/>
    </source>
</evidence>
<feature type="disulfide bond" description="Redox-active" evidence="5">
    <location>
        <begin position="66"/>
        <end position="71"/>
    </location>
</feature>
<dbReference type="PATRIC" id="fig|1097667.3.peg.4000"/>
<dbReference type="PRINTS" id="PR00368">
    <property type="entry name" value="FADPNR"/>
</dbReference>
<dbReference type="AlphaFoldDB" id="H0EB10"/>
<comment type="caution">
    <text evidence="8">The sequence shown here is derived from an EMBL/GenBank/DDBJ whole genome shotgun (WGS) entry which is preliminary data.</text>
</comment>
<dbReference type="GO" id="GO:0003955">
    <property type="term" value="F:NAD(P)H dehydrogenase (quinone) activity"/>
    <property type="evidence" value="ECO:0007669"/>
    <property type="project" value="TreeGrafter"/>
</dbReference>
<dbReference type="GO" id="GO:0050660">
    <property type="term" value="F:flavin adenine dinucleotide binding"/>
    <property type="evidence" value="ECO:0007669"/>
    <property type="project" value="TreeGrafter"/>
</dbReference>
<dbReference type="Proteomes" id="UP000005143">
    <property type="component" value="Unassembled WGS sequence"/>
</dbReference>
<feature type="binding site" evidence="4">
    <location>
        <position position="231"/>
    </location>
    <ligand>
        <name>NAD(+)</name>
        <dbReference type="ChEBI" id="CHEBI:57540"/>
    </ligand>
</feature>
<keyword evidence="2" id="KW-0285">Flavoprotein</keyword>
<dbReference type="RefSeq" id="WP_007578634.1">
    <property type="nucleotide sequence ID" value="NZ_AGUD01000301.1"/>
</dbReference>
<comment type="similarity">
    <text evidence="1">Belongs to the class-I pyridine nucleotide-disulfide oxidoreductase family.</text>
</comment>
<dbReference type="Pfam" id="PF02852">
    <property type="entry name" value="Pyr_redox_dim"/>
    <property type="match status" value="1"/>
</dbReference>
<dbReference type="Pfam" id="PF07992">
    <property type="entry name" value="Pyr_redox_2"/>
    <property type="match status" value="1"/>
</dbReference>
<dbReference type="InterPro" id="IPR016156">
    <property type="entry name" value="FAD/NAD-linked_Rdtase_dimer_sf"/>
</dbReference>